<feature type="transmembrane region" description="Helical" evidence="5">
    <location>
        <begin position="179"/>
        <end position="198"/>
    </location>
</feature>
<keyword evidence="7" id="KW-1185">Reference proteome</keyword>
<organism evidence="6 7">
    <name type="scientific">Cordylochernes scorpioides</name>
    <dbReference type="NCBI Taxonomy" id="51811"/>
    <lineage>
        <taxon>Eukaryota</taxon>
        <taxon>Metazoa</taxon>
        <taxon>Ecdysozoa</taxon>
        <taxon>Arthropoda</taxon>
        <taxon>Chelicerata</taxon>
        <taxon>Arachnida</taxon>
        <taxon>Pseudoscorpiones</taxon>
        <taxon>Cheliferoidea</taxon>
        <taxon>Chernetidae</taxon>
        <taxon>Cordylochernes</taxon>
    </lineage>
</organism>
<gene>
    <name evidence="6" type="ORF">LAZ67_3000646</name>
</gene>
<evidence type="ECO:0000256" key="5">
    <source>
        <dbReference type="SAM" id="Phobius"/>
    </source>
</evidence>
<dbReference type="PANTHER" id="PTHR23423">
    <property type="entry name" value="ORGANIC SOLUTE TRANSPORTER-RELATED"/>
    <property type="match status" value="1"/>
</dbReference>
<feature type="transmembrane region" description="Helical" evidence="5">
    <location>
        <begin position="251"/>
        <end position="270"/>
    </location>
</feature>
<evidence type="ECO:0000256" key="1">
    <source>
        <dbReference type="ARBA" id="ARBA00004141"/>
    </source>
</evidence>
<sequence>MAWEWYAQRWRHWIRPALMALYVLGLMVVIPLLCHQIAASGATPTDQAKFAGGIATLLALPFSIWEIAQHMVHYTRPHLQKFIIRILWMVPIYSLNAWLALIFPETGIYLDTLRECYEAYVIYNFMAFLLNFLYFEADMTTTELRSQHSHFFPFCCLSPCDGGSDFIETCKHGALQYTVIRPLTTVIALMCELGGVYGEGKFSLSVAYPYILVVNNLSQFVAMYSLAMFYTAYRKVLDPMKPLSKFLCIKAVVFFSFFQSCIISIMVYYGVIQTSFASQEQDVAQIGRSIQDFLICMEMLLAALAHFFAFSHKPYVDRTAPQVDCCSSFLAMWDVSDVTQDVTNHIRHVGASIASHVPSQPFYSISAGFQRL</sequence>
<keyword evidence="4 5" id="KW-0472">Membrane</keyword>
<feature type="transmembrane region" description="Helical" evidence="5">
    <location>
        <begin position="290"/>
        <end position="310"/>
    </location>
</feature>
<evidence type="ECO:0000313" key="6">
    <source>
        <dbReference type="EMBL" id="UYV64424.1"/>
    </source>
</evidence>
<evidence type="ECO:0000256" key="2">
    <source>
        <dbReference type="ARBA" id="ARBA00022692"/>
    </source>
</evidence>
<dbReference type="EMBL" id="CP092865">
    <property type="protein sequence ID" value="UYV64424.1"/>
    <property type="molecule type" value="Genomic_DNA"/>
</dbReference>
<dbReference type="Proteomes" id="UP001235939">
    <property type="component" value="Chromosome 03"/>
</dbReference>
<keyword evidence="3 5" id="KW-1133">Transmembrane helix</keyword>
<feature type="transmembrane region" description="Helical" evidence="5">
    <location>
        <begin position="210"/>
        <end position="230"/>
    </location>
</feature>
<dbReference type="SMART" id="SM01417">
    <property type="entry name" value="Solute_trans_a"/>
    <property type="match status" value="1"/>
</dbReference>
<evidence type="ECO:0000313" key="7">
    <source>
        <dbReference type="Proteomes" id="UP001235939"/>
    </source>
</evidence>
<reference evidence="6 7" key="1">
    <citation type="submission" date="2022-01" db="EMBL/GenBank/DDBJ databases">
        <title>A chromosomal length assembly of Cordylochernes scorpioides.</title>
        <authorList>
            <person name="Zeh D."/>
            <person name="Zeh J."/>
        </authorList>
    </citation>
    <scope>NUCLEOTIDE SEQUENCE [LARGE SCALE GENOMIC DNA]</scope>
    <source>
        <strain evidence="6">IN4F17</strain>
        <tissue evidence="6">Whole Body</tissue>
    </source>
</reference>
<dbReference type="Pfam" id="PF03619">
    <property type="entry name" value="Solute_trans_a"/>
    <property type="match status" value="1"/>
</dbReference>
<dbReference type="InterPro" id="IPR005178">
    <property type="entry name" value="Ostalpha/TMEM184C"/>
</dbReference>
<name>A0ABY6K6D8_9ARAC</name>
<feature type="transmembrane region" description="Helical" evidence="5">
    <location>
        <begin position="82"/>
        <end position="100"/>
    </location>
</feature>
<comment type="subcellular location">
    <subcellularLocation>
        <location evidence="1">Membrane</location>
        <topology evidence="1">Multi-pass membrane protein</topology>
    </subcellularLocation>
</comment>
<feature type="transmembrane region" description="Helical" evidence="5">
    <location>
        <begin position="20"/>
        <end position="38"/>
    </location>
</feature>
<evidence type="ECO:0000256" key="4">
    <source>
        <dbReference type="ARBA" id="ARBA00023136"/>
    </source>
</evidence>
<feature type="transmembrane region" description="Helical" evidence="5">
    <location>
        <begin position="120"/>
        <end position="137"/>
    </location>
</feature>
<evidence type="ECO:0000256" key="3">
    <source>
        <dbReference type="ARBA" id="ARBA00022989"/>
    </source>
</evidence>
<proteinExistence type="predicted"/>
<protein>
    <submittedName>
        <fullName evidence="6">TMEM184C</fullName>
    </submittedName>
</protein>
<accession>A0ABY6K6D8</accession>
<keyword evidence="2 5" id="KW-0812">Transmembrane</keyword>
<feature type="transmembrane region" description="Helical" evidence="5">
    <location>
        <begin position="50"/>
        <end position="70"/>
    </location>
</feature>